<keyword evidence="1" id="KW-0472">Membrane</keyword>
<evidence type="ECO:0000256" key="1">
    <source>
        <dbReference type="SAM" id="Phobius"/>
    </source>
</evidence>
<dbReference type="InterPro" id="IPR001214">
    <property type="entry name" value="SET_dom"/>
</dbReference>
<sequence>MGDFSLTVSDSWLGAVAGQGLFVGSGVVASGATVCVYRGERLTTKEVFAMRRSADKVQVASHGGGYLMKLGFVEGSGIVWVNAESDLSITARYINDPISPLAVNVRFFKDPAAGTANVVALRDIVEGEELFVDYGKAYWRGSDVKPSRMSSLLLGQKYHEIKASGITLPSADMVALESAYDSKR</sequence>
<organism evidence="3 4">
    <name type="scientific">Triparma strigata</name>
    <dbReference type="NCBI Taxonomy" id="1606541"/>
    <lineage>
        <taxon>Eukaryota</taxon>
        <taxon>Sar</taxon>
        <taxon>Stramenopiles</taxon>
        <taxon>Ochrophyta</taxon>
        <taxon>Bolidophyceae</taxon>
        <taxon>Parmales</taxon>
        <taxon>Triparmaceae</taxon>
        <taxon>Triparma</taxon>
    </lineage>
</organism>
<keyword evidence="1" id="KW-0812">Transmembrane</keyword>
<keyword evidence="4" id="KW-1185">Reference proteome</keyword>
<evidence type="ECO:0000313" key="3">
    <source>
        <dbReference type="EMBL" id="GMH51552.1"/>
    </source>
</evidence>
<proteinExistence type="predicted"/>
<gene>
    <name evidence="3" type="ORF">TrST_g316</name>
</gene>
<feature type="domain" description="SET" evidence="2">
    <location>
        <begin position="30"/>
        <end position="135"/>
    </location>
</feature>
<dbReference type="InterPro" id="IPR046341">
    <property type="entry name" value="SET_dom_sf"/>
</dbReference>
<comment type="caution">
    <text evidence="3">The sequence shown here is derived from an EMBL/GenBank/DDBJ whole genome shotgun (WGS) entry which is preliminary data.</text>
</comment>
<dbReference type="AlphaFoldDB" id="A0A9W6ZBT0"/>
<dbReference type="OrthoDB" id="5560686at2759"/>
<keyword evidence="1" id="KW-1133">Transmembrane helix</keyword>
<feature type="transmembrane region" description="Helical" evidence="1">
    <location>
        <begin position="12"/>
        <end position="37"/>
    </location>
</feature>
<dbReference type="EMBL" id="BRXY01000004">
    <property type="protein sequence ID" value="GMH51552.1"/>
    <property type="molecule type" value="Genomic_DNA"/>
</dbReference>
<name>A0A9W6ZBT0_9STRA</name>
<dbReference type="Proteomes" id="UP001165085">
    <property type="component" value="Unassembled WGS sequence"/>
</dbReference>
<protein>
    <recommendedName>
        <fullName evidence="2">SET domain-containing protein</fullName>
    </recommendedName>
</protein>
<evidence type="ECO:0000313" key="4">
    <source>
        <dbReference type="Proteomes" id="UP001165085"/>
    </source>
</evidence>
<evidence type="ECO:0000259" key="2">
    <source>
        <dbReference type="Pfam" id="PF00856"/>
    </source>
</evidence>
<dbReference type="Gene3D" id="2.170.270.10">
    <property type="entry name" value="SET domain"/>
    <property type="match status" value="1"/>
</dbReference>
<dbReference type="Pfam" id="PF00856">
    <property type="entry name" value="SET"/>
    <property type="match status" value="1"/>
</dbReference>
<reference evidence="4" key="1">
    <citation type="journal article" date="2023" name="Commun. Biol.">
        <title>Genome analysis of Parmales, the sister group of diatoms, reveals the evolutionary specialization of diatoms from phago-mixotrophs to photoautotrophs.</title>
        <authorList>
            <person name="Ban H."/>
            <person name="Sato S."/>
            <person name="Yoshikawa S."/>
            <person name="Yamada K."/>
            <person name="Nakamura Y."/>
            <person name="Ichinomiya M."/>
            <person name="Sato N."/>
            <person name="Blanc-Mathieu R."/>
            <person name="Endo H."/>
            <person name="Kuwata A."/>
            <person name="Ogata H."/>
        </authorList>
    </citation>
    <scope>NUCLEOTIDE SEQUENCE [LARGE SCALE GENOMIC DNA]</scope>
    <source>
        <strain evidence="4">NIES 3701</strain>
    </source>
</reference>
<dbReference type="SUPFAM" id="SSF82199">
    <property type="entry name" value="SET domain"/>
    <property type="match status" value="1"/>
</dbReference>
<accession>A0A9W6ZBT0</accession>